<evidence type="ECO:0000256" key="2">
    <source>
        <dbReference type="ARBA" id="ARBA00006722"/>
    </source>
</evidence>
<evidence type="ECO:0000256" key="6">
    <source>
        <dbReference type="ARBA" id="ARBA00022729"/>
    </source>
</evidence>
<evidence type="ECO:0000256" key="8">
    <source>
        <dbReference type="SAM" id="SignalP"/>
    </source>
</evidence>
<sequence>MARMIITGAVAFLFLASLVASQSADGPVPAVENSLLRTYIDMQQIHNHNVKQFYNLQPAAAEPNCCVDFHSWAKNTGCSPEQSDDCNTWCQSQCRGGECKPRGGRHFCHCFC</sequence>
<dbReference type="GO" id="GO:0031640">
    <property type="term" value="P:killing of cells of another organism"/>
    <property type="evidence" value="ECO:0007669"/>
    <property type="project" value="UniProtKB-KW"/>
</dbReference>
<evidence type="ECO:0000313" key="9">
    <source>
        <dbReference type="EMBL" id="BAD61913.1"/>
    </source>
</evidence>
<name>Q5Z6D9_ORYSJ</name>
<proteinExistence type="inferred from homology"/>
<dbReference type="InterPro" id="IPR022618">
    <property type="entry name" value="Defensin-like_20-28"/>
</dbReference>
<evidence type="ECO:0000256" key="1">
    <source>
        <dbReference type="ARBA" id="ARBA00004613"/>
    </source>
</evidence>
<dbReference type="EMBL" id="AP005449">
    <property type="protein sequence ID" value="BAD61913.1"/>
    <property type="molecule type" value="Genomic_DNA"/>
</dbReference>
<organism evidence="9 10">
    <name type="scientific">Oryza sativa subsp. japonica</name>
    <name type="common">Rice</name>
    <dbReference type="NCBI Taxonomy" id="39947"/>
    <lineage>
        <taxon>Eukaryota</taxon>
        <taxon>Viridiplantae</taxon>
        <taxon>Streptophyta</taxon>
        <taxon>Embryophyta</taxon>
        <taxon>Tracheophyta</taxon>
        <taxon>Spermatophyta</taxon>
        <taxon>Magnoliopsida</taxon>
        <taxon>Liliopsida</taxon>
        <taxon>Poales</taxon>
        <taxon>Poaceae</taxon>
        <taxon>BOP clade</taxon>
        <taxon>Oryzoideae</taxon>
        <taxon>Oryzeae</taxon>
        <taxon>Oryzinae</taxon>
        <taxon>Oryza</taxon>
        <taxon>Oryza sativa</taxon>
    </lineage>
</organism>
<comment type="similarity">
    <text evidence="2">Belongs to the DEFL family.</text>
</comment>
<evidence type="ECO:0000256" key="5">
    <source>
        <dbReference type="ARBA" id="ARBA00022577"/>
    </source>
</evidence>
<keyword evidence="4" id="KW-0929">Antimicrobial</keyword>
<accession>Q5Z6D9</accession>
<dbReference type="PANTHER" id="PTHR34453">
    <property type="entry name" value="DEFENSIN-LIKE (DEFL) FAMILY PROTEIN-RELATED"/>
    <property type="match status" value="1"/>
</dbReference>
<dbReference type="PANTHER" id="PTHR34453:SF3">
    <property type="entry name" value="DEFENSIN-LIKE (DEFL) FAMILY PROTEIN-RELATED"/>
    <property type="match status" value="1"/>
</dbReference>
<dbReference type="GO" id="GO:0050832">
    <property type="term" value="P:defense response to fungus"/>
    <property type="evidence" value="ECO:0007669"/>
    <property type="project" value="UniProtKB-KW"/>
</dbReference>
<reference evidence="10" key="2">
    <citation type="journal article" date="2008" name="Nucleic Acids Res.">
        <title>The rice annotation project database (RAP-DB): 2008 update.</title>
        <authorList>
            <consortium name="The rice annotation project (RAP)"/>
        </authorList>
    </citation>
    <scope>GENOME REANNOTATION</scope>
    <source>
        <strain evidence="10">cv. Nipponbare</strain>
    </source>
</reference>
<keyword evidence="6 8" id="KW-0732">Signal</keyword>
<dbReference type="Pfam" id="PF10868">
    <property type="entry name" value="Defensin_like"/>
    <property type="match status" value="1"/>
</dbReference>
<keyword evidence="5" id="KW-0295">Fungicide</keyword>
<evidence type="ECO:0000313" key="10">
    <source>
        <dbReference type="Proteomes" id="UP000000763"/>
    </source>
</evidence>
<evidence type="ECO:0000256" key="4">
    <source>
        <dbReference type="ARBA" id="ARBA00022529"/>
    </source>
</evidence>
<evidence type="ECO:0000256" key="7">
    <source>
        <dbReference type="ARBA" id="ARBA00022821"/>
    </source>
</evidence>
<protein>
    <submittedName>
        <fullName evidence="9">Uncharacterized protein</fullName>
    </submittedName>
</protein>
<reference evidence="10" key="1">
    <citation type="journal article" date="2005" name="Nature">
        <title>The map-based sequence of the rice genome.</title>
        <authorList>
            <consortium name="International rice genome sequencing project (IRGSP)"/>
            <person name="Matsumoto T."/>
            <person name="Wu J."/>
            <person name="Kanamori H."/>
            <person name="Katayose Y."/>
            <person name="Fujisawa M."/>
            <person name="Namiki N."/>
            <person name="Mizuno H."/>
            <person name="Yamamoto K."/>
            <person name="Antonio B.A."/>
            <person name="Baba T."/>
            <person name="Sakata K."/>
            <person name="Nagamura Y."/>
            <person name="Aoki H."/>
            <person name="Arikawa K."/>
            <person name="Arita K."/>
            <person name="Bito T."/>
            <person name="Chiden Y."/>
            <person name="Fujitsuka N."/>
            <person name="Fukunaka R."/>
            <person name="Hamada M."/>
            <person name="Harada C."/>
            <person name="Hayashi A."/>
            <person name="Hijishita S."/>
            <person name="Honda M."/>
            <person name="Hosokawa S."/>
            <person name="Ichikawa Y."/>
            <person name="Idonuma A."/>
            <person name="Iijima M."/>
            <person name="Ikeda M."/>
            <person name="Ikeno M."/>
            <person name="Ito K."/>
            <person name="Ito S."/>
            <person name="Ito T."/>
            <person name="Ito Y."/>
            <person name="Ito Y."/>
            <person name="Iwabuchi A."/>
            <person name="Kamiya K."/>
            <person name="Karasawa W."/>
            <person name="Kurita K."/>
            <person name="Katagiri S."/>
            <person name="Kikuta A."/>
            <person name="Kobayashi H."/>
            <person name="Kobayashi N."/>
            <person name="Machita K."/>
            <person name="Maehara T."/>
            <person name="Masukawa M."/>
            <person name="Mizubayashi T."/>
            <person name="Mukai Y."/>
            <person name="Nagasaki H."/>
            <person name="Nagata Y."/>
            <person name="Naito S."/>
            <person name="Nakashima M."/>
            <person name="Nakama Y."/>
            <person name="Nakamichi Y."/>
            <person name="Nakamura M."/>
            <person name="Meguro A."/>
            <person name="Negishi M."/>
            <person name="Ohta I."/>
            <person name="Ohta T."/>
            <person name="Okamoto M."/>
            <person name="Ono N."/>
            <person name="Saji S."/>
            <person name="Sakaguchi M."/>
            <person name="Sakai K."/>
            <person name="Shibata M."/>
            <person name="Shimokawa T."/>
            <person name="Song J."/>
            <person name="Takazaki Y."/>
            <person name="Terasawa K."/>
            <person name="Tsugane M."/>
            <person name="Tsuji K."/>
            <person name="Ueda S."/>
            <person name="Waki K."/>
            <person name="Yamagata H."/>
            <person name="Yamamoto M."/>
            <person name="Yamamoto S."/>
            <person name="Yamane H."/>
            <person name="Yoshiki S."/>
            <person name="Yoshihara R."/>
            <person name="Yukawa K."/>
            <person name="Zhong H."/>
            <person name="Yano M."/>
            <person name="Yuan Q."/>
            <person name="Ouyang S."/>
            <person name="Liu J."/>
            <person name="Jones K.M."/>
            <person name="Gansberger K."/>
            <person name="Moffat K."/>
            <person name="Hill J."/>
            <person name="Bera J."/>
            <person name="Fadrosh D."/>
            <person name="Jin S."/>
            <person name="Johri S."/>
            <person name="Kim M."/>
            <person name="Overton L."/>
            <person name="Reardon M."/>
            <person name="Tsitrin T."/>
            <person name="Vuong H."/>
            <person name="Weaver B."/>
            <person name="Ciecko A."/>
            <person name="Tallon L."/>
            <person name="Jackson J."/>
            <person name="Pai G."/>
            <person name="Aken S.V."/>
            <person name="Utterback T."/>
            <person name="Reidmuller S."/>
            <person name="Feldblyum T."/>
            <person name="Hsiao J."/>
            <person name="Zismann V."/>
            <person name="Iobst S."/>
            <person name="de Vazeille A.R."/>
            <person name="Buell C.R."/>
            <person name="Ying K."/>
            <person name="Li Y."/>
            <person name="Lu T."/>
            <person name="Huang Y."/>
            <person name="Zhao Q."/>
            <person name="Feng Q."/>
            <person name="Zhang L."/>
            <person name="Zhu J."/>
            <person name="Weng Q."/>
            <person name="Mu J."/>
            <person name="Lu Y."/>
            <person name="Fan D."/>
            <person name="Liu Y."/>
            <person name="Guan J."/>
            <person name="Zhang Y."/>
            <person name="Yu S."/>
            <person name="Liu X."/>
            <person name="Zhang Y."/>
            <person name="Hong G."/>
            <person name="Han B."/>
            <person name="Choisne N."/>
            <person name="Demange N."/>
            <person name="Orjeda G."/>
            <person name="Samain S."/>
            <person name="Cattolico L."/>
            <person name="Pelletier E."/>
            <person name="Couloux A."/>
            <person name="Segurens B."/>
            <person name="Wincker P."/>
            <person name="D'Hont A."/>
            <person name="Scarpelli C."/>
            <person name="Weissenbach J."/>
            <person name="Salanoubat M."/>
            <person name="Quetier F."/>
            <person name="Yu Y."/>
            <person name="Kim H.R."/>
            <person name="Rambo T."/>
            <person name="Currie J."/>
            <person name="Collura K."/>
            <person name="Luo M."/>
            <person name="Yang T."/>
            <person name="Ammiraju J.S.S."/>
            <person name="Engler F."/>
            <person name="Soderlund C."/>
            <person name="Wing R.A."/>
            <person name="Palmer L.E."/>
            <person name="de la Bastide M."/>
            <person name="Spiegel L."/>
            <person name="Nascimento L."/>
            <person name="Zutavern T."/>
            <person name="O'Shaughnessy A."/>
            <person name="Dike S."/>
            <person name="Dedhia N."/>
            <person name="Preston R."/>
            <person name="Balija V."/>
            <person name="McCombie W.R."/>
            <person name="Chow T."/>
            <person name="Chen H."/>
            <person name="Chung M."/>
            <person name="Chen C."/>
            <person name="Shaw J."/>
            <person name="Wu H."/>
            <person name="Hsiao K."/>
            <person name="Chao Y."/>
            <person name="Chu M."/>
            <person name="Cheng C."/>
            <person name="Hour A."/>
            <person name="Lee P."/>
            <person name="Lin S."/>
            <person name="Lin Y."/>
            <person name="Liou J."/>
            <person name="Liu S."/>
            <person name="Hsing Y."/>
            <person name="Raghuvanshi S."/>
            <person name="Mohanty A."/>
            <person name="Bharti A.K."/>
            <person name="Gaur A."/>
            <person name="Gupta V."/>
            <person name="Kumar D."/>
            <person name="Ravi V."/>
            <person name="Vij S."/>
            <person name="Kapur A."/>
            <person name="Khurana P."/>
            <person name="Khurana P."/>
            <person name="Khurana J.P."/>
            <person name="Tyagi A.K."/>
            <person name="Gaikwad K."/>
            <person name="Singh A."/>
            <person name="Dalal V."/>
            <person name="Srivastava S."/>
            <person name="Dixit A."/>
            <person name="Pal A.K."/>
            <person name="Ghazi I.A."/>
            <person name="Yadav M."/>
            <person name="Pandit A."/>
            <person name="Bhargava A."/>
            <person name="Sureshbabu K."/>
            <person name="Batra K."/>
            <person name="Sharma T.R."/>
            <person name="Mohapatra T."/>
            <person name="Singh N.K."/>
            <person name="Messing J."/>
            <person name="Nelson A.B."/>
            <person name="Fuks G."/>
            <person name="Kavchok S."/>
            <person name="Keizer G."/>
            <person name="Linton E."/>
            <person name="Llaca V."/>
            <person name="Song R."/>
            <person name="Tanyolac B."/>
            <person name="Young S."/>
            <person name="Ho-Il K."/>
            <person name="Hahn J.H."/>
            <person name="Sangsakoo G."/>
            <person name="Vanavichit A."/>
            <person name="de Mattos Luiz.A.T."/>
            <person name="Zimmer P.D."/>
            <person name="Malone G."/>
            <person name="Dellagostin O."/>
            <person name="de Oliveira A.C."/>
            <person name="Bevan M."/>
            <person name="Bancroft I."/>
            <person name="Minx P."/>
            <person name="Cordum H."/>
            <person name="Wilson R."/>
            <person name="Cheng Z."/>
            <person name="Jin W."/>
            <person name="Jiang J."/>
            <person name="Leong S.A."/>
            <person name="Iwama H."/>
            <person name="Gojobori T."/>
            <person name="Itoh T."/>
            <person name="Niimura Y."/>
            <person name="Fujii Y."/>
            <person name="Habara T."/>
            <person name="Sakai H."/>
            <person name="Sato Y."/>
            <person name="Wilson G."/>
            <person name="Kumar K."/>
            <person name="McCouch S."/>
            <person name="Juretic N."/>
            <person name="Hoen D."/>
            <person name="Wright S."/>
            <person name="Bruskiewich R."/>
            <person name="Bureau T."/>
            <person name="Miyao A."/>
            <person name="Hirochika H."/>
            <person name="Nishikawa T."/>
            <person name="Kadowaki K."/>
            <person name="Sugiura M."/>
            <person name="Burr B."/>
            <person name="Sasaki T."/>
        </authorList>
    </citation>
    <scope>NUCLEOTIDE SEQUENCE [LARGE SCALE GENOMIC DNA]</scope>
    <source>
        <strain evidence="10">cv. Nipponbare</strain>
    </source>
</reference>
<dbReference type="AlphaFoldDB" id="Q5Z6D9"/>
<comment type="subcellular location">
    <subcellularLocation>
        <location evidence="1">Secreted</location>
    </subcellularLocation>
</comment>
<dbReference type="GO" id="GO:0005576">
    <property type="term" value="C:extracellular region"/>
    <property type="evidence" value="ECO:0007669"/>
    <property type="project" value="UniProtKB-SubCell"/>
</dbReference>
<dbReference type="Proteomes" id="UP000000763">
    <property type="component" value="Chromosome 6"/>
</dbReference>
<feature type="signal peptide" evidence="8">
    <location>
        <begin position="1"/>
        <end position="21"/>
    </location>
</feature>
<gene>
    <name evidence="9" type="primary">P0427E01.24</name>
</gene>
<evidence type="ECO:0000256" key="3">
    <source>
        <dbReference type="ARBA" id="ARBA00022525"/>
    </source>
</evidence>
<keyword evidence="3" id="KW-0964">Secreted</keyword>
<feature type="chain" id="PRO_5004265053" evidence="8">
    <location>
        <begin position="22"/>
        <end position="112"/>
    </location>
</feature>
<keyword evidence="7" id="KW-0611">Plant defense</keyword>